<sequence length="249" mass="27721">MLHLAAFFLFKDNTMKPYLILLLCLILTSAAHCQQAQSYHQAQHGFNGGLHRVIDLSRQDGFVQAKTLDDLSKLAHKVPGAIGFTAHPDFEKGVRYAHAILWYDRLSRTNQSWPLYLFDQEEARKQPGDDASKRSQAAAEDAIISELLVAQQAINKTGQDGIILTGKEHVTSVLAYAIVRLGGKIRHHGRFGAACTGCRSVVPGGNTQHCGKAIQGIEHWSCCGQAKQKTFCKYWELRYKTYLETSPKP</sequence>
<organism evidence="2 3">
    <name type="scientific">Rubritalea squalenifaciens DSM 18772</name>
    <dbReference type="NCBI Taxonomy" id="1123071"/>
    <lineage>
        <taxon>Bacteria</taxon>
        <taxon>Pseudomonadati</taxon>
        <taxon>Verrucomicrobiota</taxon>
        <taxon>Verrucomicrobiia</taxon>
        <taxon>Verrucomicrobiales</taxon>
        <taxon>Rubritaleaceae</taxon>
        <taxon>Rubritalea</taxon>
    </lineage>
</organism>
<proteinExistence type="predicted"/>
<dbReference type="InParanoid" id="A0A1M6BS68"/>
<gene>
    <name evidence="2" type="ORF">SAMN02745181_0291</name>
</gene>
<feature type="chain" id="PRO_5012545127" evidence="1">
    <location>
        <begin position="34"/>
        <end position="249"/>
    </location>
</feature>
<keyword evidence="3" id="KW-1185">Reference proteome</keyword>
<dbReference type="AlphaFoldDB" id="A0A1M6BS68"/>
<evidence type="ECO:0000313" key="2">
    <source>
        <dbReference type="EMBL" id="SHI51338.1"/>
    </source>
</evidence>
<evidence type="ECO:0000313" key="3">
    <source>
        <dbReference type="Proteomes" id="UP000184510"/>
    </source>
</evidence>
<keyword evidence="1" id="KW-0732">Signal</keyword>
<dbReference type="EMBL" id="FQYR01000002">
    <property type="protein sequence ID" value="SHI51338.1"/>
    <property type="molecule type" value="Genomic_DNA"/>
</dbReference>
<dbReference type="RefSeq" id="WP_143157725.1">
    <property type="nucleotide sequence ID" value="NZ_FQYR01000002.1"/>
</dbReference>
<reference evidence="2 3" key="1">
    <citation type="submission" date="2016-11" db="EMBL/GenBank/DDBJ databases">
        <authorList>
            <person name="Jaros S."/>
            <person name="Januszkiewicz K."/>
            <person name="Wedrychowicz H."/>
        </authorList>
    </citation>
    <scope>NUCLEOTIDE SEQUENCE [LARGE SCALE GENOMIC DNA]</scope>
    <source>
        <strain evidence="2 3">DSM 18772</strain>
    </source>
</reference>
<feature type="signal peptide" evidence="1">
    <location>
        <begin position="1"/>
        <end position="33"/>
    </location>
</feature>
<accession>A0A1M6BS68</accession>
<dbReference type="Proteomes" id="UP000184510">
    <property type="component" value="Unassembled WGS sequence"/>
</dbReference>
<name>A0A1M6BS68_9BACT</name>
<evidence type="ECO:0000256" key="1">
    <source>
        <dbReference type="SAM" id="SignalP"/>
    </source>
</evidence>
<dbReference type="STRING" id="1123071.SAMN02745181_0291"/>
<protein>
    <submittedName>
        <fullName evidence="2">Uncharacterized protein</fullName>
    </submittedName>
</protein>